<keyword evidence="1" id="KW-0812">Transmembrane</keyword>
<gene>
    <name evidence="2" type="ORF">Bca52824_036356</name>
</gene>
<dbReference type="EMBL" id="JAAMPC010000008">
    <property type="protein sequence ID" value="KAG2299884.1"/>
    <property type="molecule type" value="Genomic_DNA"/>
</dbReference>
<name>A0A8X7S3S4_BRACI</name>
<keyword evidence="1" id="KW-0472">Membrane</keyword>
<evidence type="ECO:0000256" key="1">
    <source>
        <dbReference type="SAM" id="Phobius"/>
    </source>
</evidence>
<evidence type="ECO:0000313" key="3">
    <source>
        <dbReference type="Proteomes" id="UP000886595"/>
    </source>
</evidence>
<reference evidence="2 3" key="1">
    <citation type="submission" date="2020-02" db="EMBL/GenBank/DDBJ databases">
        <authorList>
            <person name="Ma Q."/>
            <person name="Huang Y."/>
            <person name="Song X."/>
            <person name="Pei D."/>
        </authorList>
    </citation>
    <scope>NUCLEOTIDE SEQUENCE [LARGE SCALE GENOMIC DNA]</scope>
    <source>
        <strain evidence="2">Sxm20200214</strain>
        <tissue evidence="2">Leaf</tissue>
    </source>
</reference>
<dbReference type="AlphaFoldDB" id="A0A8X7S3S4"/>
<accession>A0A8X7S3S4</accession>
<comment type="caution">
    <text evidence="2">The sequence shown here is derived from an EMBL/GenBank/DDBJ whole genome shotgun (WGS) entry which is preliminary data.</text>
</comment>
<keyword evidence="3" id="KW-1185">Reference proteome</keyword>
<keyword evidence="1" id="KW-1133">Transmembrane helix</keyword>
<protein>
    <submittedName>
        <fullName evidence="2">Uncharacterized protein</fullName>
    </submittedName>
</protein>
<proteinExistence type="predicted"/>
<feature type="transmembrane region" description="Helical" evidence="1">
    <location>
        <begin position="170"/>
        <end position="189"/>
    </location>
</feature>
<evidence type="ECO:0000313" key="2">
    <source>
        <dbReference type="EMBL" id="KAG2299884.1"/>
    </source>
</evidence>
<organism evidence="2 3">
    <name type="scientific">Brassica carinata</name>
    <name type="common">Ethiopian mustard</name>
    <name type="synonym">Abyssinian cabbage</name>
    <dbReference type="NCBI Taxonomy" id="52824"/>
    <lineage>
        <taxon>Eukaryota</taxon>
        <taxon>Viridiplantae</taxon>
        <taxon>Streptophyta</taxon>
        <taxon>Embryophyta</taxon>
        <taxon>Tracheophyta</taxon>
        <taxon>Spermatophyta</taxon>
        <taxon>Magnoliopsida</taxon>
        <taxon>eudicotyledons</taxon>
        <taxon>Gunneridae</taxon>
        <taxon>Pentapetalae</taxon>
        <taxon>rosids</taxon>
        <taxon>malvids</taxon>
        <taxon>Brassicales</taxon>
        <taxon>Brassicaceae</taxon>
        <taxon>Brassiceae</taxon>
        <taxon>Brassica</taxon>
    </lineage>
</organism>
<sequence length="207" mass="23808">MGIYPGFPIFDFTVNTSPSFKSLHMQLYIESVSRLVHCSKVTWCNQSFRMTDSLLAIRFSDSTTFDELTGPLTPIRKERFRFRKFCCHEEYRILTSKRLLPLSHLSHSPTEPREAIMVVEEQPPQQQTPYLDDQIIEEAAEAVNVVAKASVSGEQRMVKRAAQKPVDDRLFMWAVVGITIATVVHGRVLKHDEPNQMYVHNYFSSTL</sequence>
<dbReference type="Proteomes" id="UP000886595">
    <property type="component" value="Unassembled WGS sequence"/>
</dbReference>